<keyword evidence="7" id="KW-1185">Reference proteome</keyword>
<dbReference type="Proteomes" id="UP000254425">
    <property type="component" value="Chromosome"/>
</dbReference>
<dbReference type="InterPro" id="IPR050426">
    <property type="entry name" value="Glycosyltransferase_28"/>
</dbReference>
<dbReference type="AlphaFoldDB" id="A0A345XXX8"/>
<gene>
    <name evidence="6" type="ORF">DVA86_31890</name>
</gene>
<dbReference type="InterPro" id="IPR010610">
    <property type="entry name" value="EryCIII-like_C"/>
</dbReference>
<keyword evidence="2" id="KW-0328">Glycosyltransferase</keyword>
<dbReference type="RefSeq" id="WP_208883446.1">
    <property type="nucleotide sequence ID" value="NZ_CP031320.1"/>
</dbReference>
<dbReference type="SUPFAM" id="SSF53756">
    <property type="entry name" value="UDP-Glycosyltransferase/glycogen phosphorylase"/>
    <property type="match status" value="1"/>
</dbReference>
<dbReference type="KEGG" id="sarm:DVA86_31890"/>
<evidence type="ECO:0000256" key="2">
    <source>
        <dbReference type="ARBA" id="ARBA00022676"/>
    </source>
</evidence>
<dbReference type="EMBL" id="CP031320">
    <property type="protein sequence ID" value="AXK36494.1"/>
    <property type="molecule type" value="Genomic_DNA"/>
</dbReference>
<feature type="domain" description="Erythromycin biosynthesis protein CIII-like N-terminal" evidence="5">
    <location>
        <begin position="21"/>
        <end position="237"/>
    </location>
</feature>
<keyword evidence="3" id="KW-0808">Transferase</keyword>
<dbReference type="CDD" id="cd03784">
    <property type="entry name" value="GT1_Gtf-like"/>
    <property type="match status" value="1"/>
</dbReference>
<dbReference type="GO" id="GO:0016758">
    <property type="term" value="F:hexosyltransferase activity"/>
    <property type="evidence" value="ECO:0007669"/>
    <property type="project" value="UniProtKB-ARBA"/>
</dbReference>
<dbReference type="Pfam" id="PF21036">
    <property type="entry name" value="EryCIII-like_N"/>
    <property type="match status" value="1"/>
</dbReference>
<dbReference type="GO" id="GO:0017000">
    <property type="term" value="P:antibiotic biosynthetic process"/>
    <property type="evidence" value="ECO:0007669"/>
    <property type="project" value="UniProtKB-ARBA"/>
</dbReference>
<protein>
    <submittedName>
        <fullName evidence="6">DUF1205 domain-containing protein</fullName>
    </submittedName>
</protein>
<evidence type="ECO:0000256" key="1">
    <source>
        <dbReference type="ARBA" id="ARBA00006962"/>
    </source>
</evidence>
<dbReference type="Pfam" id="PF06722">
    <property type="entry name" value="EryCIII-like_C"/>
    <property type="match status" value="1"/>
</dbReference>
<dbReference type="InterPro" id="IPR002213">
    <property type="entry name" value="UDP_glucos_trans"/>
</dbReference>
<evidence type="ECO:0000259" key="4">
    <source>
        <dbReference type="Pfam" id="PF06722"/>
    </source>
</evidence>
<dbReference type="Gene3D" id="3.40.50.2000">
    <property type="entry name" value="Glycogen Phosphorylase B"/>
    <property type="match status" value="2"/>
</dbReference>
<evidence type="ECO:0000313" key="7">
    <source>
        <dbReference type="Proteomes" id="UP000254425"/>
    </source>
</evidence>
<proteinExistence type="inferred from homology"/>
<sequence>MRVLFIPLAPTHYFHMVPLAWALRTAGHEVRVATQAPAVDAVTQSGMTAVAVGDGYHFMPNATASQQRIEERLGRIPLNIDTGEDTGLSAEDLTWLNMERFGVLISTAAAMADDLAEFSRWWRPDLVVTDPLALAAPLASEVVGAPLLRHLWGLGAPGAGVPPEIWPPQFRELFDRHGVTPRADFAAGNIDPCPGSLQLPEVRDRIPVRPVPYNGSGLVPDWLAQPAERPRVCLTMGTVVTGVRDGGGVLGRDLLEALAGLDVEIVAAVGAADREQLGEPPAGVRIVEQLPLHLLLPSCDAVIHHGGASTVLTSLYDGVPQLLHPEADDYPMARALSGARAAVLLPEEFGVDDVRAGVRKLLDDDAVRAAAGKLRDEVRAQPAPAEVVGTLEKLIG</sequence>
<dbReference type="InterPro" id="IPR048284">
    <property type="entry name" value="EryCIII-like_N"/>
</dbReference>
<dbReference type="FunFam" id="3.40.50.2000:FF:000072">
    <property type="entry name" value="Glycosyl transferase"/>
    <property type="match status" value="1"/>
</dbReference>
<dbReference type="GO" id="GO:0008194">
    <property type="term" value="F:UDP-glycosyltransferase activity"/>
    <property type="evidence" value="ECO:0007669"/>
    <property type="project" value="InterPro"/>
</dbReference>
<evidence type="ECO:0000259" key="5">
    <source>
        <dbReference type="Pfam" id="PF21036"/>
    </source>
</evidence>
<evidence type="ECO:0000256" key="3">
    <source>
        <dbReference type="ARBA" id="ARBA00022679"/>
    </source>
</evidence>
<dbReference type="PANTHER" id="PTHR48050">
    <property type="entry name" value="STEROL 3-BETA-GLUCOSYLTRANSFERASE"/>
    <property type="match status" value="1"/>
</dbReference>
<evidence type="ECO:0000313" key="6">
    <source>
        <dbReference type="EMBL" id="AXK36494.1"/>
    </source>
</evidence>
<reference evidence="6 7" key="1">
    <citation type="submission" date="2018-07" db="EMBL/GenBank/DDBJ databases">
        <title>Draft genome of the type strain Streptomyces armeniacus ATCC 15676.</title>
        <authorList>
            <person name="Labana P."/>
            <person name="Gosse J.T."/>
            <person name="Boddy C.N."/>
        </authorList>
    </citation>
    <scope>NUCLEOTIDE SEQUENCE [LARGE SCALE GENOMIC DNA]</scope>
    <source>
        <strain evidence="6 7">ATCC 15676</strain>
    </source>
</reference>
<organism evidence="6 7">
    <name type="scientific">Streptomyces armeniacus</name>
    <dbReference type="NCBI Taxonomy" id="83291"/>
    <lineage>
        <taxon>Bacteria</taxon>
        <taxon>Bacillati</taxon>
        <taxon>Actinomycetota</taxon>
        <taxon>Actinomycetes</taxon>
        <taxon>Kitasatosporales</taxon>
        <taxon>Streptomycetaceae</taxon>
        <taxon>Streptomyces</taxon>
    </lineage>
</organism>
<accession>A0A345XXX8</accession>
<feature type="domain" description="Erythromycin biosynthesis protein CIII-like C-terminal" evidence="4">
    <location>
        <begin position="253"/>
        <end position="394"/>
    </location>
</feature>
<comment type="similarity">
    <text evidence="1">Belongs to the glycosyltransferase 28 family.</text>
</comment>
<name>A0A345XXX8_9ACTN</name>
<dbReference type="PANTHER" id="PTHR48050:SF13">
    <property type="entry name" value="STEROL 3-BETA-GLUCOSYLTRANSFERASE UGT80A2"/>
    <property type="match status" value="1"/>
</dbReference>